<evidence type="ECO:0000313" key="1">
    <source>
        <dbReference type="EMBL" id="KAF2501279.1"/>
    </source>
</evidence>
<dbReference type="EMBL" id="MU004182">
    <property type="protein sequence ID" value="KAF2501279.1"/>
    <property type="molecule type" value="Genomic_DNA"/>
</dbReference>
<dbReference type="OrthoDB" id="417697at2759"/>
<dbReference type="Proteomes" id="UP000799750">
    <property type="component" value="Unassembled WGS sequence"/>
</dbReference>
<proteinExistence type="predicted"/>
<accession>A0A6A6R9F8</accession>
<protein>
    <recommendedName>
        <fullName evidence="3">S-adenosyl-L-methionine-dependent methyltransferase</fullName>
    </recommendedName>
</protein>
<name>A0A6A6R9F8_9PEZI</name>
<evidence type="ECO:0008006" key="3">
    <source>
        <dbReference type="Google" id="ProtNLM"/>
    </source>
</evidence>
<dbReference type="InterPro" id="IPR029063">
    <property type="entry name" value="SAM-dependent_MTases_sf"/>
</dbReference>
<keyword evidence="2" id="KW-1185">Reference proteome</keyword>
<evidence type="ECO:0000313" key="2">
    <source>
        <dbReference type="Proteomes" id="UP000799750"/>
    </source>
</evidence>
<reference evidence="1" key="1">
    <citation type="journal article" date="2020" name="Stud. Mycol.">
        <title>101 Dothideomycetes genomes: a test case for predicting lifestyles and emergence of pathogens.</title>
        <authorList>
            <person name="Haridas S."/>
            <person name="Albert R."/>
            <person name="Binder M."/>
            <person name="Bloem J."/>
            <person name="Labutti K."/>
            <person name="Salamov A."/>
            <person name="Andreopoulos B."/>
            <person name="Baker S."/>
            <person name="Barry K."/>
            <person name="Bills G."/>
            <person name="Bluhm B."/>
            <person name="Cannon C."/>
            <person name="Castanera R."/>
            <person name="Culley D."/>
            <person name="Daum C."/>
            <person name="Ezra D."/>
            <person name="Gonzalez J."/>
            <person name="Henrissat B."/>
            <person name="Kuo A."/>
            <person name="Liang C."/>
            <person name="Lipzen A."/>
            <person name="Lutzoni F."/>
            <person name="Magnuson J."/>
            <person name="Mondo S."/>
            <person name="Nolan M."/>
            <person name="Ohm R."/>
            <person name="Pangilinan J."/>
            <person name="Park H.-J."/>
            <person name="Ramirez L."/>
            <person name="Alfaro M."/>
            <person name="Sun H."/>
            <person name="Tritt A."/>
            <person name="Yoshinaga Y."/>
            <person name="Zwiers L.-H."/>
            <person name="Turgeon B."/>
            <person name="Goodwin S."/>
            <person name="Spatafora J."/>
            <person name="Crous P."/>
            <person name="Grigoriev I."/>
        </authorList>
    </citation>
    <scope>NUCLEOTIDE SEQUENCE</scope>
    <source>
        <strain evidence="1">CBS 269.34</strain>
    </source>
</reference>
<dbReference type="Gene3D" id="3.40.50.150">
    <property type="entry name" value="Vaccinia Virus protein VP39"/>
    <property type="match status" value="1"/>
</dbReference>
<dbReference type="PANTHER" id="PTHR43591:SF50">
    <property type="entry name" value="METHYLTRANSFERASE DOMAIN-CONTAINING PROTEIN-RELATED"/>
    <property type="match status" value="1"/>
</dbReference>
<dbReference type="AlphaFoldDB" id="A0A6A6R9F8"/>
<gene>
    <name evidence="1" type="ORF">BU16DRAFT_522267</name>
</gene>
<sequence length="308" mass="34284">MDEHDDIYPLARDDRESQRLNAQHQLIVKSCDNYLLDPSIPRHGIRSVADIATGTGIWLADFADELTTSALADTQFEFIGFDISALQFPTEVKPGFNFVVHNMTTPFPTQYHNRYDVVNVRLVFGAIPKEQYATVAKNLLAVLKPGGYITWTEFQLDSPHDIWPGPILSHLKSTLCDYLSSVNLSLAPMVEIRAAFEANKLQDIVARDFVSFRHPELATEAQVWLKAALGALNPTSLARLGRVGSMEAAVGKWLGYEREIEEAYEKGVVPACPVVSLVGKKEDSRGLVKRGVEEIWKVLTDGGWCVVQ</sequence>
<dbReference type="Pfam" id="PF13489">
    <property type="entry name" value="Methyltransf_23"/>
    <property type="match status" value="1"/>
</dbReference>
<dbReference type="SUPFAM" id="SSF53335">
    <property type="entry name" value="S-adenosyl-L-methionine-dependent methyltransferases"/>
    <property type="match status" value="1"/>
</dbReference>
<dbReference type="CDD" id="cd02440">
    <property type="entry name" value="AdoMet_MTases"/>
    <property type="match status" value="1"/>
</dbReference>
<organism evidence="1 2">
    <name type="scientific">Lophium mytilinum</name>
    <dbReference type="NCBI Taxonomy" id="390894"/>
    <lineage>
        <taxon>Eukaryota</taxon>
        <taxon>Fungi</taxon>
        <taxon>Dikarya</taxon>
        <taxon>Ascomycota</taxon>
        <taxon>Pezizomycotina</taxon>
        <taxon>Dothideomycetes</taxon>
        <taxon>Pleosporomycetidae</taxon>
        <taxon>Mytilinidiales</taxon>
        <taxon>Mytilinidiaceae</taxon>
        <taxon>Lophium</taxon>
    </lineage>
</organism>
<dbReference type="PANTHER" id="PTHR43591">
    <property type="entry name" value="METHYLTRANSFERASE"/>
    <property type="match status" value="1"/>
</dbReference>